<sequence length="777" mass="85067">MAQPVQQAPNPDPKVWNATFTPADQRVCGRPGCGHLERPEEVLTYLQPAREGQVGRWVCPQCLAYYQNKSTSFSTVRRESAPLDPAHVESVRKQVAAAQRNLGSQPVAHVGASQGGVLPAPPNGIQAPMAPPLGFGGGGFGAWQPAPNATPRTNPYEARFAPPTSSTPYYTPTPLARSGYTQNHAGYVPERARRAQQAYSSHGGYATLVEARFCYMTEGNPKSKFIGLLEVIQDVPLHIGAVELKQLLFDKLLPKWHEFTAGRPLRLEDFALRDDKWLEMAPPMGLPDTDCISAKCFTSTKNGAPQFRPKKVVMLLQLKLELALQVLDERRARADEAAFQAEMADQRRLEEQQVAHGFSASAAAPPPILTRRKKKGKGKAGAPALFYPTATSGASGSGSGSARLRPLSPSDFVTPPASIIGTSAFEIVVGKKHSRDGSTTPPPNKRTQLPNSPGSPLTREKLQAIVQNQRGATQADLAGIFQMTALSGVLHHGKTYPRLRDLRLMDGGWQTCCEADGTPVTIALSTAVEGRMLGSFKTAVHGRITPAFHGSSEVVIKQGYYASKDLKIAGKETVTHQILYDSGRQVKILIMEIRCLAWGHVLMELVYTFIDTFLARRQLKTAPFPIPRFQFVNAALVIVQNEFFLVETRIAGEFRKYINNRAAKGLEFEDPADTIRADFLCFAQHVQYQETFKMVFVSDFQGNEAYLTDPQILSDPTSGEGRQLFADGNVSKGFLNFETDHRCNAFCKFFELRADFKAETGSASIDGTRAMDISTGA</sequence>
<dbReference type="Pfam" id="PF02816">
    <property type="entry name" value="Alpha_kinase"/>
    <property type="match status" value="1"/>
</dbReference>
<evidence type="ECO:0000256" key="4">
    <source>
        <dbReference type="SAM" id="MobiDB-lite"/>
    </source>
</evidence>
<dbReference type="InterPro" id="IPR004166">
    <property type="entry name" value="a-kinase_dom"/>
</dbReference>
<feature type="region of interest" description="Disordered" evidence="4">
    <location>
        <begin position="431"/>
        <end position="457"/>
    </location>
</feature>
<feature type="domain" description="Alpha-type protein kinase" evidence="5">
    <location>
        <begin position="501"/>
        <end position="755"/>
    </location>
</feature>
<dbReference type="GO" id="GO:0004674">
    <property type="term" value="F:protein serine/threonine kinase activity"/>
    <property type="evidence" value="ECO:0007669"/>
    <property type="project" value="UniProtKB-KW"/>
</dbReference>
<evidence type="ECO:0000313" key="6">
    <source>
        <dbReference type="EMBL" id="KAJ7016540.1"/>
    </source>
</evidence>
<feature type="compositionally biased region" description="Low complexity" evidence="4">
    <location>
        <begin position="380"/>
        <end position="394"/>
    </location>
</feature>
<keyword evidence="7" id="KW-1185">Reference proteome</keyword>
<keyword evidence="3" id="KW-0418">Kinase</keyword>
<evidence type="ECO:0000256" key="2">
    <source>
        <dbReference type="ARBA" id="ARBA00022679"/>
    </source>
</evidence>
<keyword evidence="2" id="KW-0808">Transferase</keyword>
<dbReference type="SMART" id="SM00811">
    <property type="entry name" value="Alpha_kinase"/>
    <property type="match status" value="1"/>
</dbReference>
<evidence type="ECO:0000259" key="5">
    <source>
        <dbReference type="PROSITE" id="PS51158"/>
    </source>
</evidence>
<comment type="caution">
    <text evidence="6">The sequence shown here is derived from an EMBL/GenBank/DDBJ whole genome shotgun (WGS) entry which is preliminary data.</text>
</comment>
<dbReference type="Proteomes" id="UP001218188">
    <property type="component" value="Unassembled WGS sequence"/>
</dbReference>
<dbReference type="SUPFAM" id="SSF56112">
    <property type="entry name" value="Protein kinase-like (PK-like)"/>
    <property type="match status" value="1"/>
</dbReference>
<dbReference type="InterPro" id="IPR011009">
    <property type="entry name" value="Kinase-like_dom_sf"/>
</dbReference>
<dbReference type="AlphaFoldDB" id="A0AAD6RYA5"/>
<proteinExistence type="predicted"/>
<dbReference type="GO" id="GO:0005524">
    <property type="term" value="F:ATP binding"/>
    <property type="evidence" value="ECO:0007669"/>
    <property type="project" value="InterPro"/>
</dbReference>
<evidence type="ECO:0000313" key="7">
    <source>
        <dbReference type="Proteomes" id="UP001218188"/>
    </source>
</evidence>
<evidence type="ECO:0000256" key="3">
    <source>
        <dbReference type="ARBA" id="ARBA00022777"/>
    </source>
</evidence>
<accession>A0AAD6RYA5</accession>
<gene>
    <name evidence="6" type="ORF">C8F04DRAFT_1201967</name>
</gene>
<protein>
    <recommendedName>
        <fullName evidence="5">Alpha-type protein kinase domain-containing protein</fullName>
    </recommendedName>
</protein>
<organism evidence="6 7">
    <name type="scientific">Mycena alexandri</name>
    <dbReference type="NCBI Taxonomy" id="1745969"/>
    <lineage>
        <taxon>Eukaryota</taxon>
        <taxon>Fungi</taxon>
        <taxon>Dikarya</taxon>
        <taxon>Basidiomycota</taxon>
        <taxon>Agaricomycotina</taxon>
        <taxon>Agaricomycetes</taxon>
        <taxon>Agaricomycetidae</taxon>
        <taxon>Agaricales</taxon>
        <taxon>Marasmiineae</taxon>
        <taxon>Mycenaceae</taxon>
        <taxon>Mycena</taxon>
    </lineage>
</organism>
<dbReference type="EMBL" id="JARJCM010000490">
    <property type="protein sequence ID" value="KAJ7016540.1"/>
    <property type="molecule type" value="Genomic_DNA"/>
</dbReference>
<keyword evidence="1" id="KW-0723">Serine/threonine-protein kinase</keyword>
<dbReference type="PROSITE" id="PS51158">
    <property type="entry name" value="ALPHA_KINASE"/>
    <property type="match status" value="1"/>
</dbReference>
<name>A0AAD6RYA5_9AGAR</name>
<dbReference type="Gene3D" id="3.20.200.10">
    <property type="entry name" value="MHCK/EF2 kinase"/>
    <property type="match status" value="1"/>
</dbReference>
<evidence type="ECO:0000256" key="1">
    <source>
        <dbReference type="ARBA" id="ARBA00022527"/>
    </source>
</evidence>
<reference evidence="6" key="1">
    <citation type="submission" date="2023-03" db="EMBL/GenBank/DDBJ databases">
        <title>Massive genome expansion in bonnet fungi (Mycena s.s.) driven by repeated elements and novel gene families across ecological guilds.</title>
        <authorList>
            <consortium name="Lawrence Berkeley National Laboratory"/>
            <person name="Harder C.B."/>
            <person name="Miyauchi S."/>
            <person name="Viragh M."/>
            <person name="Kuo A."/>
            <person name="Thoen E."/>
            <person name="Andreopoulos B."/>
            <person name="Lu D."/>
            <person name="Skrede I."/>
            <person name="Drula E."/>
            <person name="Henrissat B."/>
            <person name="Morin E."/>
            <person name="Kohler A."/>
            <person name="Barry K."/>
            <person name="LaButti K."/>
            <person name="Morin E."/>
            <person name="Salamov A."/>
            <person name="Lipzen A."/>
            <person name="Mereny Z."/>
            <person name="Hegedus B."/>
            <person name="Baldrian P."/>
            <person name="Stursova M."/>
            <person name="Weitz H."/>
            <person name="Taylor A."/>
            <person name="Grigoriev I.V."/>
            <person name="Nagy L.G."/>
            <person name="Martin F."/>
            <person name="Kauserud H."/>
        </authorList>
    </citation>
    <scope>NUCLEOTIDE SEQUENCE</scope>
    <source>
        <strain evidence="6">CBHHK200</strain>
    </source>
</reference>
<feature type="region of interest" description="Disordered" evidence="4">
    <location>
        <begin position="365"/>
        <end position="409"/>
    </location>
</feature>
<feature type="compositionally biased region" description="Polar residues" evidence="4">
    <location>
        <begin position="445"/>
        <end position="455"/>
    </location>
</feature>